<dbReference type="AlphaFoldDB" id="A0AAP5IEJ5"/>
<organism evidence="1 2">
    <name type="scientific">Aetokthonos hydrillicola Thurmond2011</name>
    <dbReference type="NCBI Taxonomy" id="2712845"/>
    <lineage>
        <taxon>Bacteria</taxon>
        <taxon>Bacillati</taxon>
        <taxon>Cyanobacteriota</taxon>
        <taxon>Cyanophyceae</taxon>
        <taxon>Nostocales</taxon>
        <taxon>Hapalosiphonaceae</taxon>
        <taxon>Aetokthonos</taxon>
    </lineage>
</organism>
<evidence type="ECO:0000313" key="2">
    <source>
        <dbReference type="Proteomes" id="UP000667802"/>
    </source>
</evidence>
<comment type="caution">
    <text evidence="1">The sequence shown here is derived from an EMBL/GenBank/DDBJ whole genome shotgun (WGS) entry which is preliminary data.</text>
</comment>
<sequence>MPKKKTPSFIVEFPIIVDSSAQRELNARFNAGFRLLNGIQSEALIRMELVRNSEAWEAAKKLPRTVKDKKGETVSNPERVKALEEVKKAYRFTEYDLQAYATLIAKRSIWMWEKLLLVLCLASQLATFPP</sequence>
<accession>A0AAP5IEJ5</accession>
<dbReference type="EMBL" id="JAALHA020000012">
    <property type="protein sequence ID" value="MDR9897480.1"/>
    <property type="molecule type" value="Genomic_DNA"/>
</dbReference>
<evidence type="ECO:0000313" key="1">
    <source>
        <dbReference type="EMBL" id="MDR9897480.1"/>
    </source>
</evidence>
<dbReference type="Proteomes" id="UP000667802">
    <property type="component" value="Unassembled WGS sequence"/>
</dbReference>
<reference evidence="2" key="1">
    <citation type="journal article" date="2021" name="Science">
        <title>Hunting the eagle killer: A cyanobacterial neurotoxin causes vacuolar myelinopathy.</title>
        <authorList>
            <person name="Breinlinger S."/>
            <person name="Phillips T.J."/>
            <person name="Haram B.N."/>
            <person name="Mares J."/>
            <person name="Martinez Yerena J.A."/>
            <person name="Hrouzek P."/>
            <person name="Sobotka R."/>
            <person name="Henderson W.M."/>
            <person name="Schmieder P."/>
            <person name="Williams S.M."/>
            <person name="Lauderdale J.D."/>
            <person name="Wilde H.D."/>
            <person name="Gerrin W."/>
            <person name="Kust A."/>
            <person name="Washington J.W."/>
            <person name="Wagner C."/>
            <person name="Geier B."/>
            <person name="Liebeke M."/>
            <person name="Enke H."/>
            <person name="Niedermeyer T.H.J."/>
            <person name="Wilde S.B."/>
        </authorList>
    </citation>
    <scope>NUCLEOTIDE SEQUENCE [LARGE SCALE GENOMIC DNA]</scope>
    <source>
        <strain evidence="2">Thurmond2011</strain>
    </source>
</reference>
<keyword evidence="2" id="KW-1185">Reference proteome</keyword>
<protein>
    <submittedName>
        <fullName evidence="1">Uncharacterized protein</fullName>
    </submittedName>
</protein>
<name>A0AAP5IEJ5_9CYAN</name>
<gene>
    <name evidence="1" type="ORF">G7B40_023350</name>
</gene>
<proteinExistence type="predicted"/>
<dbReference type="RefSeq" id="WP_208339206.1">
    <property type="nucleotide sequence ID" value="NZ_CAWQFN010000498.1"/>
</dbReference>